<keyword evidence="2" id="KW-1185">Reference proteome</keyword>
<sequence length="303" mass="33058">MWAKQDFLPAAFSILSALMEGTDALRCGVRRSEPALNSGDPKLPFATDINSTTPIAVPIYMHVVADSNASRAYLTSDTLHKQLATLNDGFKAARISFELRNMTWSINETWVEGEPGSYSDMMNALHQGGKDALNLYFVENPEFSSAAIYANETDSDDEEELLGFATFPEIALADDPNTSFCVLNAGTANGGYLSDTNLGKTATHEVGHWFGLYHTFEGGCASDPSLGDFVADTPASANKTEGCPSLRDSCPEIPGYDPIHNFMDYSDEYVYFGPNSRFKDIANRSPFSCLIQKAEKRTAATFV</sequence>
<evidence type="ECO:0000313" key="2">
    <source>
        <dbReference type="Proteomes" id="UP001148737"/>
    </source>
</evidence>
<reference evidence="1" key="1">
    <citation type="submission" date="2022-07" db="EMBL/GenBank/DDBJ databases">
        <title>Genome Sequence of Lecanicillium saksenae.</title>
        <authorList>
            <person name="Buettner E."/>
        </authorList>
    </citation>
    <scope>NUCLEOTIDE SEQUENCE</scope>
    <source>
        <strain evidence="1">VT-O1</strain>
    </source>
</reference>
<evidence type="ECO:0000313" key="1">
    <source>
        <dbReference type="EMBL" id="KAJ3496465.1"/>
    </source>
</evidence>
<organism evidence="1 2">
    <name type="scientific">Lecanicillium saksenae</name>
    <dbReference type="NCBI Taxonomy" id="468837"/>
    <lineage>
        <taxon>Eukaryota</taxon>
        <taxon>Fungi</taxon>
        <taxon>Dikarya</taxon>
        <taxon>Ascomycota</taxon>
        <taxon>Pezizomycotina</taxon>
        <taxon>Sordariomycetes</taxon>
        <taxon>Hypocreomycetidae</taxon>
        <taxon>Hypocreales</taxon>
        <taxon>Cordycipitaceae</taxon>
        <taxon>Lecanicillium</taxon>
    </lineage>
</organism>
<proteinExistence type="predicted"/>
<accession>A0ACC1R0F0</accession>
<gene>
    <name evidence="1" type="ORF">NLG97_g2636</name>
</gene>
<dbReference type="EMBL" id="JANAKD010000187">
    <property type="protein sequence ID" value="KAJ3496465.1"/>
    <property type="molecule type" value="Genomic_DNA"/>
</dbReference>
<protein>
    <submittedName>
        <fullName evidence="1">Uncharacterized protein</fullName>
    </submittedName>
</protein>
<comment type="caution">
    <text evidence="1">The sequence shown here is derived from an EMBL/GenBank/DDBJ whole genome shotgun (WGS) entry which is preliminary data.</text>
</comment>
<name>A0ACC1R0F0_9HYPO</name>
<dbReference type="Proteomes" id="UP001148737">
    <property type="component" value="Unassembled WGS sequence"/>
</dbReference>